<dbReference type="SMART" id="SM00240">
    <property type="entry name" value="FHA"/>
    <property type="match status" value="1"/>
</dbReference>
<dbReference type="InterPro" id="IPR000253">
    <property type="entry name" value="FHA_dom"/>
</dbReference>
<keyword evidence="5" id="KW-1185">Reference proteome</keyword>
<reference evidence="4 5" key="1">
    <citation type="journal article" date="2012" name="Proc. Natl. Acad. Sci. U.S.A.">
        <title>Comparative genomics of Ceriporiopsis subvermispora and Phanerochaete chrysosporium provide insight into selective ligninolysis.</title>
        <authorList>
            <person name="Fernandez-Fueyo E."/>
            <person name="Ruiz-Duenas F.J."/>
            <person name="Ferreira P."/>
            <person name="Floudas D."/>
            <person name="Hibbett D.S."/>
            <person name="Canessa P."/>
            <person name="Larrondo L.F."/>
            <person name="James T.Y."/>
            <person name="Seelenfreund D."/>
            <person name="Lobos S."/>
            <person name="Polanco R."/>
            <person name="Tello M."/>
            <person name="Honda Y."/>
            <person name="Watanabe T."/>
            <person name="Watanabe T."/>
            <person name="Ryu J.S."/>
            <person name="Kubicek C.P."/>
            <person name="Schmoll M."/>
            <person name="Gaskell J."/>
            <person name="Hammel K.E."/>
            <person name="St John F.J."/>
            <person name="Vanden Wymelenberg A."/>
            <person name="Sabat G."/>
            <person name="Splinter BonDurant S."/>
            <person name="Syed K."/>
            <person name="Yadav J.S."/>
            <person name="Doddapaneni H."/>
            <person name="Subramanian V."/>
            <person name="Lavin J.L."/>
            <person name="Oguiza J.A."/>
            <person name="Perez G."/>
            <person name="Pisabarro A.G."/>
            <person name="Ramirez L."/>
            <person name="Santoyo F."/>
            <person name="Master E."/>
            <person name="Coutinho P.M."/>
            <person name="Henrissat B."/>
            <person name="Lombard V."/>
            <person name="Magnuson J.K."/>
            <person name="Kuees U."/>
            <person name="Hori C."/>
            <person name="Igarashi K."/>
            <person name="Samejima M."/>
            <person name="Held B.W."/>
            <person name="Barry K.W."/>
            <person name="LaButti K.M."/>
            <person name="Lapidus A."/>
            <person name="Lindquist E.A."/>
            <person name="Lucas S.M."/>
            <person name="Riley R."/>
            <person name="Salamov A.A."/>
            <person name="Hoffmeister D."/>
            <person name="Schwenk D."/>
            <person name="Hadar Y."/>
            <person name="Yarden O."/>
            <person name="de Vries R.P."/>
            <person name="Wiebenga A."/>
            <person name="Stenlid J."/>
            <person name="Eastwood D."/>
            <person name="Grigoriev I.V."/>
            <person name="Berka R.M."/>
            <person name="Blanchette R.A."/>
            <person name="Kersten P."/>
            <person name="Martinez A.T."/>
            <person name="Vicuna R."/>
            <person name="Cullen D."/>
        </authorList>
    </citation>
    <scope>NUCLEOTIDE SEQUENCE [LARGE SCALE GENOMIC DNA]</scope>
    <source>
        <strain evidence="4 5">B</strain>
    </source>
</reference>
<dbReference type="Gene3D" id="2.60.200.20">
    <property type="match status" value="1"/>
</dbReference>
<dbReference type="EMBL" id="KB445799">
    <property type="protein sequence ID" value="EMD36063.1"/>
    <property type="molecule type" value="Genomic_DNA"/>
</dbReference>
<feature type="region of interest" description="Disordered" evidence="2">
    <location>
        <begin position="167"/>
        <end position="216"/>
    </location>
</feature>
<feature type="domain" description="FHA" evidence="3">
    <location>
        <begin position="45"/>
        <end position="101"/>
    </location>
</feature>
<gene>
    <name evidence="4" type="ORF">CERSUDRAFT_115974</name>
</gene>
<protein>
    <recommendedName>
        <fullName evidence="3">FHA domain-containing protein</fullName>
    </recommendedName>
</protein>
<keyword evidence="1" id="KW-0175">Coiled coil</keyword>
<proteinExistence type="predicted"/>
<evidence type="ECO:0000259" key="3">
    <source>
        <dbReference type="PROSITE" id="PS50006"/>
    </source>
</evidence>
<dbReference type="Pfam" id="PF00498">
    <property type="entry name" value="FHA"/>
    <property type="match status" value="1"/>
</dbReference>
<dbReference type="PROSITE" id="PS50006">
    <property type="entry name" value="FHA_DOMAIN"/>
    <property type="match status" value="1"/>
</dbReference>
<dbReference type="STRING" id="914234.M2QG98"/>
<evidence type="ECO:0000256" key="2">
    <source>
        <dbReference type="SAM" id="MobiDB-lite"/>
    </source>
</evidence>
<dbReference type="CDD" id="cd00060">
    <property type="entry name" value="FHA"/>
    <property type="match status" value="1"/>
</dbReference>
<evidence type="ECO:0000256" key="1">
    <source>
        <dbReference type="SAM" id="Coils"/>
    </source>
</evidence>
<evidence type="ECO:0000313" key="5">
    <source>
        <dbReference type="Proteomes" id="UP000016930"/>
    </source>
</evidence>
<feature type="coiled-coil region" evidence="1">
    <location>
        <begin position="472"/>
        <end position="524"/>
    </location>
</feature>
<dbReference type="HOGENOM" id="CLU_015159_0_0_1"/>
<dbReference type="OrthoDB" id="4096268at2759"/>
<dbReference type="InterPro" id="IPR008984">
    <property type="entry name" value="SMAD_FHA_dom_sf"/>
</dbReference>
<organism evidence="4 5">
    <name type="scientific">Ceriporiopsis subvermispora (strain B)</name>
    <name type="common">White-rot fungus</name>
    <name type="synonym">Gelatoporia subvermispora</name>
    <dbReference type="NCBI Taxonomy" id="914234"/>
    <lineage>
        <taxon>Eukaryota</taxon>
        <taxon>Fungi</taxon>
        <taxon>Dikarya</taxon>
        <taxon>Basidiomycota</taxon>
        <taxon>Agaricomycotina</taxon>
        <taxon>Agaricomycetes</taxon>
        <taxon>Polyporales</taxon>
        <taxon>Gelatoporiaceae</taxon>
        <taxon>Gelatoporia</taxon>
    </lineage>
</organism>
<dbReference type="SUPFAM" id="SSF49879">
    <property type="entry name" value="SMAD/FHA domain"/>
    <property type="match status" value="1"/>
</dbReference>
<dbReference type="AlphaFoldDB" id="M2QG98"/>
<sequence>MSTSNESVGRTYPFGNIRGVTLMVDAHGDEPSERLTFYKTQTRTIHIGRKSGQTGAKADAQDGDSALFRCPVISRKHAKITFTDFGNAYIIDLNSHHGTYVLRPGELVSSTIKPEVPTVLADGDILTFGKAVGRDDHLVRPVTVRIQLIYGSTPGSPQSIEKTLSTATKDNTADAESTHKPPIPERTGTGRYGVYSSSSDSSNSEHDSSGEEPEEISAYETQYRPMLPMRSGRLALLRRVLPPIHIDPLESMGLCPHVDLPAPCPPLHVPPQTPAQNSAGPGPSDMNNASQASMAPGAWPMSPMEISPVSPGVSAAELQPEQPVDNHDLFDLPFMSPLLSDHPPSPCRSPSPVFSVAASEYEPGTRGNAIDLDSFPSPFTAGAPLFSRETSGDSIVEIVKDGPSTANDKDTAQGMNRLVASMKPAFADRINDTFVSVPSISPLNDTYQDSQLDIMVLQNARRKNEELFDTHVQTTKAQISELDKQIHDVKLRVTNSAATTDVQMASVSARLSDLQDEIARVEALSTEAEAPPAPTHDIPQSSHMRAIMEEMKALRTYTQKQVELELEALKAIRFEAEAAAAQMRDEMTAASLKRKRCDTEDDAADTGMGGEVDERRVIRGTKRRKTMEVVSKVVHTAAVAGVGAVAAWAALAFS</sequence>
<evidence type="ECO:0000313" key="4">
    <source>
        <dbReference type="EMBL" id="EMD36063.1"/>
    </source>
</evidence>
<dbReference type="Proteomes" id="UP000016930">
    <property type="component" value="Unassembled WGS sequence"/>
</dbReference>
<name>M2QG98_CERS8</name>
<accession>M2QG98</accession>